<comment type="similarity">
    <text evidence="10">Belongs to the SecD/SecF family. SecF subfamily.</text>
</comment>
<dbReference type="InterPro" id="IPR022645">
    <property type="entry name" value="SecD/SecF_bac"/>
</dbReference>
<reference evidence="13" key="1">
    <citation type="submission" date="2017-09" db="EMBL/GenBank/DDBJ databases">
        <title>Depth-based differentiation of microbial function through sediment-hosted aquifers and enrichment of novel symbionts in the deep terrestrial subsurface.</title>
        <authorList>
            <person name="Probst A.J."/>
            <person name="Ladd B."/>
            <person name="Jarett J.K."/>
            <person name="Geller-Mcgrath D.E."/>
            <person name="Sieber C.M.K."/>
            <person name="Emerson J.B."/>
            <person name="Anantharaman K."/>
            <person name="Thomas B.C."/>
            <person name="Malmstrom R."/>
            <person name="Stieglmeier M."/>
            <person name="Klingl A."/>
            <person name="Woyke T."/>
            <person name="Ryan C.M."/>
            <person name="Banfield J.F."/>
        </authorList>
    </citation>
    <scope>NUCLEOTIDE SEQUENCE [LARGE SCALE GENOMIC DNA]</scope>
</reference>
<evidence type="ECO:0000256" key="5">
    <source>
        <dbReference type="ARBA" id="ARBA00022692"/>
    </source>
</evidence>
<keyword evidence="2 10" id="KW-0813">Transport</keyword>
<proteinExistence type="inferred from homology"/>
<keyword evidence="5 10" id="KW-0812">Transmembrane</keyword>
<dbReference type="GO" id="GO:0043952">
    <property type="term" value="P:protein transport by the Sec complex"/>
    <property type="evidence" value="ECO:0007669"/>
    <property type="project" value="UniProtKB-UniRule"/>
</dbReference>
<gene>
    <name evidence="10 12" type="primary">secF</name>
    <name evidence="12" type="ORF">COU47_00465</name>
</gene>
<dbReference type="SUPFAM" id="SSF82866">
    <property type="entry name" value="Multidrug efflux transporter AcrB transmembrane domain"/>
    <property type="match status" value="1"/>
</dbReference>
<dbReference type="GO" id="GO:0015450">
    <property type="term" value="F:protein-transporting ATPase activity"/>
    <property type="evidence" value="ECO:0007669"/>
    <property type="project" value="InterPro"/>
</dbReference>
<dbReference type="InterPro" id="IPR048634">
    <property type="entry name" value="SecD_SecF_C"/>
</dbReference>
<evidence type="ECO:0000256" key="3">
    <source>
        <dbReference type="ARBA" id="ARBA00022475"/>
    </source>
</evidence>
<dbReference type="InterPro" id="IPR005665">
    <property type="entry name" value="SecF_bac"/>
</dbReference>
<evidence type="ECO:0000259" key="11">
    <source>
        <dbReference type="PROSITE" id="PS50156"/>
    </source>
</evidence>
<feature type="transmembrane region" description="Helical" evidence="10">
    <location>
        <begin position="158"/>
        <end position="184"/>
    </location>
</feature>
<dbReference type="GO" id="GO:0006605">
    <property type="term" value="P:protein targeting"/>
    <property type="evidence" value="ECO:0007669"/>
    <property type="project" value="UniProtKB-UniRule"/>
</dbReference>
<evidence type="ECO:0000313" key="12">
    <source>
        <dbReference type="EMBL" id="PIR69897.1"/>
    </source>
</evidence>
<dbReference type="PROSITE" id="PS50156">
    <property type="entry name" value="SSD"/>
    <property type="match status" value="1"/>
</dbReference>
<comment type="subcellular location">
    <subcellularLocation>
        <location evidence="1 10">Cell membrane</location>
        <topology evidence="1 10">Multi-pass membrane protein</topology>
    </subcellularLocation>
</comment>
<keyword evidence="3 10" id="KW-1003">Cell membrane</keyword>
<comment type="caution">
    <text evidence="12">The sequence shown here is derived from an EMBL/GenBank/DDBJ whole genome shotgun (WGS) entry which is preliminary data.</text>
</comment>
<dbReference type="Gene3D" id="1.20.1640.10">
    <property type="entry name" value="Multidrug efflux transporter AcrB transmembrane domain"/>
    <property type="match status" value="1"/>
</dbReference>
<dbReference type="Pfam" id="PF07549">
    <property type="entry name" value="Sec_GG"/>
    <property type="match status" value="1"/>
</dbReference>
<evidence type="ECO:0000256" key="1">
    <source>
        <dbReference type="ARBA" id="ARBA00004651"/>
    </source>
</evidence>
<evidence type="ECO:0000256" key="4">
    <source>
        <dbReference type="ARBA" id="ARBA00022519"/>
    </source>
</evidence>
<evidence type="ECO:0000256" key="6">
    <source>
        <dbReference type="ARBA" id="ARBA00022927"/>
    </source>
</evidence>
<dbReference type="EMBL" id="PFCO01000001">
    <property type="protein sequence ID" value="PIR69897.1"/>
    <property type="molecule type" value="Genomic_DNA"/>
</dbReference>
<dbReference type="HAMAP" id="MF_01464_B">
    <property type="entry name" value="SecF_B"/>
    <property type="match status" value="1"/>
</dbReference>
<evidence type="ECO:0000256" key="7">
    <source>
        <dbReference type="ARBA" id="ARBA00022989"/>
    </source>
</evidence>
<feature type="transmembrane region" description="Helical" evidence="10">
    <location>
        <begin position="243"/>
        <end position="260"/>
    </location>
</feature>
<keyword evidence="7 10" id="KW-1133">Transmembrane helix</keyword>
<comment type="function">
    <text evidence="10">Part of the Sec protein translocase complex. Interacts with the SecYEG preprotein conducting channel. SecDF uses the proton motive force (PMF) to complete protein translocation after the ATP-dependent function of SecA.</text>
</comment>
<feature type="transmembrane region" description="Helical" evidence="10">
    <location>
        <begin position="190"/>
        <end position="211"/>
    </location>
</feature>
<keyword evidence="9 10" id="KW-0472">Membrane</keyword>
<dbReference type="PANTHER" id="PTHR30081">
    <property type="entry name" value="PROTEIN-EXPORT MEMBRANE PROTEIN SEC"/>
    <property type="match status" value="1"/>
</dbReference>
<dbReference type="InterPro" id="IPR000731">
    <property type="entry name" value="SSD"/>
</dbReference>
<dbReference type="Pfam" id="PF02355">
    <property type="entry name" value="SecD_SecF_C"/>
    <property type="match status" value="1"/>
</dbReference>
<sequence>MFIVTHRKLFYIFSGVLVCASIVFLAVWGLQFGIDFTGGSLLEVRFTDVRPEIPILQERLNNVKFGSAVLQPSEESNLLIRTRDITETEHQIILQALAGDTEPAVVLEELRFDSIGPVIGNELRRKSFTALLLVLLMILIFITWSFRKVSRPVASWKYGLVALIALAHDVIIPVGLFSLLGQFYHVEVGTLFVTALLTILGFSVHDTIIVFDRIRENITRIGSTIPFEEVVGKSLSEVMGRSIATSFTLFVVLFLLFLFGESSTTFFSLTLLVGVVAGTYSSIFLASPLIVTWQQFSSRK</sequence>
<evidence type="ECO:0000313" key="13">
    <source>
        <dbReference type="Proteomes" id="UP000231503"/>
    </source>
</evidence>
<keyword evidence="4" id="KW-0997">Cell inner membrane</keyword>
<accession>A0A2H0TEB9</accession>
<evidence type="ECO:0000256" key="10">
    <source>
        <dbReference type="HAMAP-Rule" id="MF_01464"/>
    </source>
</evidence>
<dbReference type="AlphaFoldDB" id="A0A2H0TEB9"/>
<dbReference type="NCBIfam" id="TIGR00966">
    <property type="entry name" value="transloc_SecF"/>
    <property type="match status" value="1"/>
</dbReference>
<feature type="transmembrane region" description="Helical" evidence="10">
    <location>
        <begin position="127"/>
        <end position="146"/>
    </location>
</feature>
<organism evidence="12 13">
    <name type="scientific">Candidatus Niyogibacteria bacterium CG10_big_fil_rev_8_21_14_0_10_46_36</name>
    <dbReference type="NCBI Taxonomy" id="1974726"/>
    <lineage>
        <taxon>Bacteria</taxon>
        <taxon>Candidatus Niyogiibacteriota</taxon>
    </lineage>
</organism>
<evidence type="ECO:0000256" key="2">
    <source>
        <dbReference type="ARBA" id="ARBA00022448"/>
    </source>
</evidence>
<dbReference type="GO" id="GO:0065002">
    <property type="term" value="P:intracellular protein transmembrane transport"/>
    <property type="evidence" value="ECO:0007669"/>
    <property type="project" value="UniProtKB-UniRule"/>
</dbReference>
<keyword evidence="8 10" id="KW-0811">Translocation</keyword>
<name>A0A2H0TEB9_9BACT</name>
<comment type="subunit">
    <text evidence="10">Forms a complex with SecD. Part of the essential Sec protein translocation apparatus which comprises SecA, SecYEG and auxiliary proteins SecDF. Other proteins may also be involved.</text>
</comment>
<feature type="domain" description="SSD" evidence="11">
    <location>
        <begin position="127"/>
        <end position="292"/>
    </location>
</feature>
<evidence type="ECO:0000256" key="8">
    <source>
        <dbReference type="ARBA" id="ARBA00023010"/>
    </source>
</evidence>
<keyword evidence="6 10" id="KW-0653">Protein transport</keyword>
<dbReference type="PANTHER" id="PTHR30081:SF8">
    <property type="entry name" value="PROTEIN TRANSLOCASE SUBUNIT SECF"/>
    <property type="match status" value="1"/>
</dbReference>
<dbReference type="GO" id="GO:0005886">
    <property type="term" value="C:plasma membrane"/>
    <property type="evidence" value="ECO:0007669"/>
    <property type="project" value="UniProtKB-SubCell"/>
</dbReference>
<dbReference type="InterPro" id="IPR022813">
    <property type="entry name" value="SecD/SecF_arch_bac"/>
</dbReference>
<evidence type="ECO:0000256" key="9">
    <source>
        <dbReference type="ARBA" id="ARBA00023136"/>
    </source>
</evidence>
<dbReference type="PRINTS" id="PR01755">
    <property type="entry name" value="SECFTRNLCASE"/>
</dbReference>
<dbReference type="InterPro" id="IPR022646">
    <property type="entry name" value="SecD/SecF_CS"/>
</dbReference>
<protein>
    <recommendedName>
        <fullName evidence="10">Protein-export membrane protein SecF</fullName>
    </recommendedName>
</protein>
<feature type="transmembrane region" description="Helical" evidence="10">
    <location>
        <begin position="266"/>
        <end position="291"/>
    </location>
</feature>
<dbReference type="Proteomes" id="UP000231503">
    <property type="component" value="Unassembled WGS sequence"/>
</dbReference>
<feature type="transmembrane region" description="Helical" evidence="10">
    <location>
        <begin position="9"/>
        <end position="30"/>
    </location>
</feature>